<dbReference type="PANTHER" id="PTHR35175:SF2">
    <property type="entry name" value="DUF1289 DOMAIN-CONTAINING PROTEIN"/>
    <property type="match status" value="1"/>
</dbReference>
<evidence type="ECO:0000313" key="1">
    <source>
        <dbReference type="EMBL" id="GAA4650394.1"/>
    </source>
</evidence>
<keyword evidence="2" id="KW-1185">Reference proteome</keyword>
<dbReference type="PANTHER" id="PTHR35175">
    <property type="entry name" value="DUF1289 DOMAIN-CONTAINING PROTEIN"/>
    <property type="match status" value="1"/>
</dbReference>
<dbReference type="InterPro" id="IPR010710">
    <property type="entry name" value="DUF1289"/>
</dbReference>
<proteinExistence type="predicted"/>
<evidence type="ECO:0000313" key="2">
    <source>
        <dbReference type="Proteomes" id="UP001500604"/>
    </source>
</evidence>
<accession>A0ABP8V306</accession>
<organism evidence="1 2">
    <name type="scientific">Kistimonas scapharcae</name>
    <dbReference type="NCBI Taxonomy" id="1036133"/>
    <lineage>
        <taxon>Bacteria</taxon>
        <taxon>Pseudomonadati</taxon>
        <taxon>Pseudomonadota</taxon>
        <taxon>Gammaproteobacteria</taxon>
        <taxon>Oceanospirillales</taxon>
        <taxon>Endozoicomonadaceae</taxon>
        <taxon>Kistimonas</taxon>
    </lineage>
</organism>
<dbReference type="Proteomes" id="UP001500604">
    <property type="component" value="Unassembled WGS sequence"/>
</dbReference>
<sequence>MMKLRDYLVSSPCIAVCKLDAMEICTGCGRHIREIRDWPELTREQKLDVLTRARERMASGNMGQP</sequence>
<reference evidence="2" key="1">
    <citation type="journal article" date="2019" name="Int. J. Syst. Evol. Microbiol.">
        <title>The Global Catalogue of Microorganisms (GCM) 10K type strain sequencing project: providing services to taxonomists for standard genome sequencing and annotation.</title>
        <authorList>
            <consortium name="The Broad Institute Genomics Platform"/>
            <consortium name="The Broad Institute Genome Sequencing Center for Infectious Disease"/>
            <person name="Wu L."/>
            <person name="Ma J."/>
        </authorList>
    </citation>
    <scope>NUCLEOTIDE SEQUENCE [LARGE SCALE GENOMIC DNA]</scope>
    <source>
        <strain evidence="2">JCM 17805</strain>
    </source>
</reference>
<comment type="caution">
    <text evidence="1">The sequence shown here is derived from an EMBL/GenBank/DDBJ whole genome shotgun (WGS) entry which is preliminary data.</text>
</comment>
<dbReference type="Pfam" id="PF06945">
    <property type="entry name" value="DUF1289"/>
    <property type="match status" value="1"/>
</dbReference>
<name>A0ABP8V306_9GAMM</name>
<protein>
    <submittedName>
        <fullName evidence="1">DUF1289 domain-containing protein</fullName>
    </submittedName>
</protein>
<dbReference type="RefSeq" id="WP_345196559.1">
    <property type="nucleotide sequence ID" value="NZ_BAABFL010000392.1"/>
</dbReference>
<dbReference type="EMBL" id="BAABFL010000392">
    <property type="protein sequence ID" value="GAA4650394.1"/>
    <property type="molecule type" value="Genomic_DNA"/>
</dbReference>
<gene>
    <name evidence="1" type="ORF">GCM10023116_26770</name>
</gene>